<dbReference type="Proteomes" id="UP000037151">
    <property type="component" value="Unassembled WGS sequence"/>
</dbReference>
<name>A0A0L0JCC1_9ACTN</name>
<dbReference type="GeneID" id="69809590"/>
<protein>
    <submittedName>
        <fullName evidence="1">Terminal protein TpgA2</fullName>
    </submittedName>
    <submittedName>
        <fullName evidence="2">XRE family transcriptional regulator</fullName>
    </submittedName>
</protein>
<dbReference type="RefSeq" id="WP_010359892.1">
    <property type="nucleotide sequence ID" value="NZ_BCMK01000130.1"/>
</dbReference>
<dbReference type="eggNOG" id="ENOG5033UQR">
    <property type="taxonomic scope" value="Bacteria"/>
</dbReference>
<evidence type="ECO:0000313" key="3">
    <source>
        <dbReference type="EMBL" id="MDX3025326.1"/>
    </source>
</evidence>
<evidence type="ECO:0000313" key="1">
    <source>
        <dbReference type="EMBL" id="KND23268.1"/>
    </source>
</evidence>
<proteinExistence type="predicted"/>
<evidence type="ECO:0000313" key="2">
    <source>
        <dbReference type="EMBL" id="MDX2965846.1"/>
    </source>
</evidence>
<dbReference type="OrthoDB" id="3868195at2"/>
<reference evidence="4" key="2">
    <citation type="submission" date="2014-07" db="EMBL/GenBank/DDBJ databases">
        <title>Genome sequencing of plant-pathogenic Streptomyces species.</title>
        <authorList>
            <person name="Harrison J."/>
            <person name="Sapp M."/>
            <person name="Thwaites R."/>
            <person name="Studholme D.J."/>
        </authorList>
    </citation>
    <scope>NUCLEOTIDE SEQUENCE [LARGE SCALE GENOMIC DNA]</scope>
    <source>
        <strain evidence="4">NCPPB 4445</strain>
    </source>
</reference>
<reference evidence="2 5" key="3">
    <citation type="journal article" date="2023" name="Microb. Genom.">
        <title>Mesoterricola silvestris gen. nov., sp. nov., Mesoterricola sediminis sp. nov., Geothrix oryzae sp. nov., Geothrix edaphica sp. nov., Geothrix rubra sp. nov., and Geothrix limicola sp. nov., six novel members of Acidobacteriota isolated from soils.</title>
        <authorList>
            <person name="Weisberg A.J."/>
            <person name="Pearce E."/>
            <person name="Kramer C.G."/>
            <person name="Chang J.H."/>
            <person name="Clarke C.R."/>
        </authorList>
    </citation>
    <scope>NUCLEOTIDE SEQUENCE</scope>
    <source>
        <strain evidence="3 5">NB05-1H</strain>
        <strain evidence="2">NRRL_B-16521</strain>
    </source>
</reference>
<evidence type="ECO:0000313" key="5">
    <source>
        <dbReference type="Proteomes" id="UP001272987"/>
    </source>
</evidence>
<dbReference type="InterPro" id="IPR058118">
    <property type="entry name" value="Tpg"/>
</dbReference>
<evidence type="ECO:0000313" key="4">
    <source>
        <dbReference type="Proteomes" id="UP000037151"/>
    </source>
</evidence>
<dbReference type="PATRIC" id="fig|42234.21.peg.9274"/>
<dbReference type="AlphaFoldDB" id="A0A0L0JCC1"/>
<dbReference type="EMBL" id="JARAWC010000047">
    <property type="protein sequence ID" value="MDX2965846.1"/>
    <property type="molecule type" value="Genomic_DNA"/>
</dbReference>
<dbReference type="EMBL" id="JPPY01000263">
    <property type="protein sequence ID" value="KND23268.1"/>
    <property type="molecule type" value="Genomic_DNA"/>
</dbReference>
<dbReference type="STRING" id="42234.IQ63_45155"/>
<dbReference type="Proteomes" id="UP001282288">
    <property type="component" value="Unassembled WGS sequence"/>
</dbReference>
<comment type="caution">
    <text evidence="1">The sequence shown here is derived from an EMBL/GenBank/DDBJ whole genome shotgun (WGS) entry which is preliminary data.</text>
</comment>
<dbReference type="EMBL" id="JARAWP010000045">
    <property type="protein sequence ID" value="MDX3025326.1"/>
    <property type="molecule type" value="Genomic_DNA"/>
</dbReference>
<sequence>MTDSVGDGLDAALESAFTRRIPQSAQAQMKYLVKQLKGTRAAAEALGISQRTVERYVAGKLKRPRRDLRERLEHEVRNRWQPQVRARAKKKATSTDGVIVSTRARFGFTAAPGTTDDARTRDITQALPPHWAQRLFTARDAGADEHQLRAIAADALAEMYFRNNNTRAAGLGVEFTDVTHIRIDL</sequence>
<dbReference type="NCBIfam" id="NF047541">
    <property type="entry name" value="telomere_Tpg"/>
    <property type="match status" value="1"/>
</dbReference>
<organism evidence="1 4">
    <name type="scientific">Streptomyces acidiscabies</name>
    <dbReference type="NCBI Taxonomy" id="42234"/>
    <lineage>
        <taxon>Bacteria</taxon>
        <taxon>Bacillati</taxon>
        <taxon>Actinomycetota</taxon>
        <taxon>Actinomycetes</taxon>
        <taxon>Kitasatosporales</taxon>
        <taxon>Streptomycetaceae</taxon>
        <taxon>Streptomyces</taxon>
    </lineage>
</organism>
<keyword evidence="5" id="KW-1185">Reference proteome</keyword>
<dbReference type="Proteomes" id="UP001272987">
    <property type="component" value="Unassembled WGS sequence"/>
</dbReference>
<reference evidence="1" key="1">
    <citation type="submission" date="2014-07" db="EMBL/GenBank/DDBJ databases">
        <title>A systematic study of Ichneumonosoma Meijere, Pelmatops Enderlein, Pseudopelmatops Shiraki and Soita Walker (Diptera: Tephritidae).</title>
        <authorList>
            <person name="Chen X.-L."/>
            <person name="Norrbom A."/>
            <person name="Zhu C.-D."/>
        </authorList>
    </citation>
    <scope>NUCLEOTIDE SEQUENCE</scope>
    <source>
        <strain evidence="1">NCPPB 4445</strain>
    </source>
</reference>
<accession>A0A0L0JCC1</accession>
<gene>
    <name evidence="1" type="ORF">IQ63_45155</name>
    <name evidence="2" type="ORF">PV399_39975</name>
    <name evidence="3" type="ORF">PV666_46800</name>
</gene>